<proteinExistence type="predicted"/>
<keyword evidence="1" id="KW-1185">Reference proteome</keyword>
<dbReference type="GeneID" id="103205816"/>
<dbReference type="InterPro" id="IPR036816">
    <property type="entry name" value="RNaseA-like_dom_sf"/>
</dbReference>
<dbReference type="Proteomes" id="UP000694850">
    <property type="component" value="Unplaced"/>
</dbReference>
<dbReference type="PANTHER" id="PTHR16788:SF0">
    <property type="entry name" value="EPIDIDYMAL SECRETORY PROTEIN E3-BETA"/>
    <property type="match status" value="1"/>
</dbReference>
<evidence type="ECO:0000313" key="2">
    <source>
        <dbReference type="RefSeq" id="XP_007949418.2"/>
    </source>
</evidence>
<dbReference type="Pfam" id="PF00074">
    <property type="entry name" value="RnaseA"/>
    <property type="match status" value="1"/>
</dbReference>
<organism evidence="1 2">
    <name type="scientific">Orycteropus afer afer</name>
    <dbReference type="NCBI Taxonomy" id="1230840"/>
    <lineage>
        <taxon>Eukaryota</taxon>
        <taxon>Metazoa</taxon>
        <taxon>Chordata</taxon>
        <taxon>Craniata</taxon>
        <taxon>Vertebrata</taxon>
        <taxon>Euteleostomi</taxon>
        <taxon>Mammalia</taxon>
        <taxon>Eutheria</taxon>
        <taxon>Afrotheria</taxon>
        <taxon>Tubulidentata</taxon>
        <taxon>Orycteropodidae</taxon>
        <taxon>Orycteropus</taxon>
    </lineage>
</organism>
<dbReference type="RefSeq" id="XP_007949418.2">
    <property type="nucleotide sequence ID" value="XM_007951227.2"/>
</dbReference>
<evidence type="ECO:0000313" key="1">
    <source>
        <dbReference type="Proteomes" id="UP000694850"/>
    </source>
</evidence>
<dbReference type="SMART" id="SM00092">
    <property type="entry name" value="RNAse_Pc"/>
    <property type="match status" value="1"/>
</dbReference>
<dbReference type="PANTHER" id="PTHR16788">
    <property type="entry name" value="EPIDIDYMAL SECRETORY PROTEIN E3 ALPHA"/>
    <property type="match status" value="1"/>
</dbReference>
<gene>
    <name evidence="2" type="primary">EDDM3B</name>
</gene>
<dbReference type="OrthoDB" id="9443769at2759"/>
<sequence length="163" mass="20044">MLFSFFLMDLQEALVTEMASSLKVLSPVFVLLFPLWEQFIQGQNLSRKEFMKQHHLKPTLEFNKYKCNDLMRKIEALKDKDSHIFLYTPWHLIDNICFKTWKERYRNVYVWAQQPFKILYCKRRNFKYRYIEKRSYSHIEFHCSMDGYVDNIEDMRVLELMDT</sequence>
<dbReference type="CTD" id="64184"/>
<protein>
    <submittedName>
        <fullName evidence="2">Epididymal secretory protein E3-beta</fullName>
    </submittedName>
</protein>
<name>A0A8B7AN38_ORYAF</name>
<dbReference type="SUPFAM" id="SSF54076">
    <property type="entry name" value="RNase A-like"/>
    <property type="match status" value="1"/>
</dbReference>
<dbReference type="InterPro" id="IPR042402">
    <property type="entry name" value="EDDM3A/EDDM3B"/>
</dbReference>
<accession>A0A8B7AN38</accession>
<reference evidence="2" key="1">
    <citation type="submission" date="2025-08" db="UniProtKB">
        <authorList>
            <consortium name="RefSeq"/>
        </authorList>
    </citation>
    <scope>IDENTIFICATION</scope>
</reference>
<dbReference type="AlphaFoldDB" id="A0A8B7AN38"/>
<dbReference type="InterPro" id="IPR023412">
    <property type="entry name" value="RNaseA_domain"/>
</dbReference>
<dbReference type="Gene3D" id="3.10.130.10">
    <property type="entry name" value="Ribonuclease A-like domain"/>
    <property type="match status" value="1"/>
</dbReference>